<dbReference type="PRINTS" id="PR00056">
    <property type="entry name" value="HSFDOMAIN"/>
</dbReference>
<protein>
    <recommendedName>
        <fullName evidence="8">HSF-type DNA-binding domain-containing protein</fullName>
    </recommendedName>
</protein>
<accession>A9V7Y3</accession>
<feature type="region of interest" description="Disordered" evidence="7">
    <location>
        <begin position="1"/>
        <end position="33"/>
    </location>
</feature>
<dbReference type="GO" id="GO:0003700">
    <property type="term" value="F:DNA-binding transcription factor activity"/>
    <property type="evidence" value="ECO:0007669"/>
    <property type="project" value="InterPro"/>
</dbReference>
<dbReference type="Gene3D" id="1.10.10.10">
    <property type="entry name" value="Winged helix-like DNA-binding domain superfamily/Winged helix DNA-binding domain"/>
    <property type="match status" value="1"/>
</dbReference>
<dbReference type="KEGG" id="mbr:MONBRDRAFT_33857"/>
<dbReference type="InParanoid" id="A9V7Y3"/>
<evidence type="ECO:0000256" key="1">
    <source>
        <dbReference type="ARBA" id="ARBA00004123"/>
    </source>
</evidence>
<evidence type="ECO:0000313" key="10">
    <source>
        <dbReference type="Proteomes" id="UP000001357"/>
    </source>
</evidence>
<keyword evidence="3" id="KW-0238">DNA-binding</keyword>
<dbReference type="SUPFAM" id="SSF46785">
    <property type="entry name" value="Winged helix' DNA-binding domain"/>
    <property type="match status" value="1"/>
</dbReference>
<gene>
    <name evidence="9" type="ORF">MONBRDRAFT_33857</name>
</gene>
<dbReference type="PANTHER" id="PTHR10015">
    <property type="entry name" value="HEAT SHOCK TRANSCRIPTION FACTOR"/>
    <property type="match status" value="1"/>
</dbReference>
<evidence type="ECO:0000256" key="4">
    <source>
        <dbReference type="ARBA" id="ARBA00023163"/>
    </source>
</evidence>
<keyword evidence="2" id="KW-0805">Transcription regulation</keyword>
<dbReference type="PANTHER" id="PTHR10015:SF427">
    <property type="entry name" value="HEAT SHOCK FACTOR PROTEIN"/>
    <property type="match status" value="1"/>
</dbReference>
<evidence type="ECO:0000256" key="2">
    <source>
        <dbReference type="ARBA" id="ARBA00023015"/>
    </source>
</evidence>
<dbReference type="STRING" id="81824.A9V7Y3"/>
<dbReference type="RefSeq" id="XP_001748774.1">
    <property type="nucleotide sequence ID" value="XM_001748722.1"/>
</dbReference>
<dbReference type="GO" id="GO:0005634">
    <property type="term" value="C:nucleus"/>
    <property type="evidence" value="ECO:0007669"/>
    <property type="project" value="UniProtKB-SubCell"/>
</dbReference>
<dbReference type="GeneID" id="5894107"/>
<dbReference type="Proteomes" id="UP000001357">
    <property type="component" value="Unassembled WGS sequence"/>
</dbReference>
<dbReference type="eggNOG" id="KOG0627">
    <property type="taxonomic scope" value="Eukaryota"/>
</dbReference>
<evidence type="ECO:0000259" key="8">
    <source>
        <dbReference type="SMART" id="SM00415"/>
    </source>
</evidence>
<dbReference type="AlphaFoldDB" id="A9V7Y3"/>
<dbReference type="SMART" id="SM00415">
    <property type="entry name" value="HSF"/>
    <property type="match status" value="1"/>
</dbReference>
<organism evidence="9 10">
    <name type="scientific">Monosiga brevicollis</name>
    <name type="common">Choanoflagellate</name>
    <dbReference type="NCBI Taxonomy" id="81824"/>
    <lineage>
        <taxon>Eukaryota</taxon>
        <taxon>Choanoflagellata</taxon>
        <taxon>Craspedida</taxon>
        <taxon>Salpingoecidae</taxon>
        <taxon>Monosiga</taxon>
    </lineage>
</organism>
<evidence type="ECO:0000256" key="7">
    <source>
        <dbReference type="SAM" id="MobiDB-lite"/>
    </source>
</evidence>
<comment type="subcellular location">
    <subcellularLocation>
        <location evidence="1">Nucleus</location>
    </subcellularLocation>
</comment>
<dbReference type="FunFam" id="1.10.10.10:FF:000027">
    <property type="entry name" value="Heat shock transcription factor 1"/>
    <property type="match status" value="1"/>
</dbReference>
<dbReference type="FunCoup" id="A9V7Y3">
    <property type="interactions" value="828"/>
</dbReference>
<name>A9V7Y3_MONBE</name>
<evidence type="ECO:0000256" key="6">
    <source>
        <dbReference type="RuleBase" id="RU004020"/>
    </source>
</evidence>
<evidence type="ECO:0000256" key="5">
    <source>
        <dbReference type="ARBA" id="ARBA00023242"/>
    </source>
</evidence>
<feature type="compositionally biased region" description="Low complexity" evidence="7">
    <location>
        <begin position="383"/>
        <end position="402"/>
    </location>
</feature>
<feature type="domain" description="HSF-type DNA-binding" evidence="8">
    <location>
        <begin position="34"/>
        <end position="136"/>
    </location>
</feature>
<feature type="region of interest" description="Disordered" evidence="7">
    <location>
        <begin position="367"/>
        <end position="412"/>
    </location>
</feature>
<comment type="similarity">
    <text evidence="6">Belongs to the HSF family.</text>
</comment>
<keyword evidence="4" id="KW-0804">Transcription</keyword>
<dbReference type="InterPro" id="IPR000232">
    <property type="entry name" value="HSF_DNA-bd"/>
</dbReference>
<feature type="compositionally biased region" description="Basic and acidic residues" evidence="7">
    <location>
        <begin position="20"/>
        <end position="33"/>
    </location>
</feature>
<reference evidence="9 10" key="1">
    <citation type="journal article" date="2008" name="Nature">
        <title>The genome of the choanoflagellate Monosiga brevicollis and the origin of metazoans.</title>
        <authorList>
            <consortium name="JGI Sequencing"/>
            <person name="King N."/>
            <person name="Westbrook M.J."/>
            <person name="Young S.L."/>
            <person name="Kuo A."/>
            <person name="Abedin M."/>
            <person name="Chapman J."/>
            <person name="Fairclough S."/>
            <person name="Hellsten U."/>
            <person name="Isogai Y."/>
            <person name="Letunic I."/>
            <person name="Marr M."/>
            <person name="Pincus D."/>
            <person name="Putnam N."/>
            <person name="Rokas A."/>
            <person name="Wright K.J."/>
            <person name="Zuzow R."/>
            <person name="Dirks W."/>
            <person name="Good M."/>
            <person name="Goodstein D."/>
            <person name="Lemons D."/>
            <person name="Li W."/>
            <person name="Lyons J.B."/>
            <person name="Morris A."/>
            <person name="Nichols S."/>
            <person name="Richter D.J."/>
            <person name="Salamov A."/>
            <person name="Bork P."/>
            <person name="Lim W.A."/>
            <person name="Manning G."/>
            <person name="Miller W.T."/>
            <person name="McGinnis W."/>
            <person name="Shapiro H."/>
            <person name="Tjian R."/>
            <person name="Grigoriev I.V."/>
            <person name="Rokhsar D."/>
        </authorList>
    </citation>
    <scope>NUCLEOTIDE SEQUENCE [LARGE SCALE GENOMIC DNA]</scope>
    <source>
        <strain evidence="10">MX1 / ATCC 50154</strain>
    </source>
</reference>
<proteinExistence type="inferred from homology"/>
<dbReference type="InterPro" id="IPR036388">
    <property type="entry name" value="WH-like_DNA-bd_sf"/>
</dbReference>
<dbReference type="Pfam" id="PF00447">
    <property type="entry name" value="HSF_DNA-bind"/>
    <property type="match status" value="1"/>
</dbReference>
<dbReference type="EMBL" id="CH991566">
    <property type="protein sequence ID" value="EDQ86384.1"/>
    <property type="molecule type" value="Genomic_DNA"/>
</dbReference>
<evidence type="ECO:0000256" key="3">
    <source>
        <dbReference type="ARBA" id="ARBA00023125"/>
    </source>
</evidence>
<dbReference type="InterPro" id="IPR036390">
    <property type="entry name" value="WH_DNA-bd_sf"/>
</dbReference>
<keyword evidence="10" id="KW-1185">Reference proteome</keyword>
<sequence>MAVPTSVAMGDDGLMTASSPRDRSESTDGKDNKGVPAFVSKLLTMINDPSTDHLISWTPAGETFKVHNATTLAREVLPRYYKHGNFTSLVRQLNMYGFHKVVGVDTGLRSNDQEWEFVHPCVQRDRPELLVHIKRKDSTSNTKRKVSREDMESVMQNLETMRGNQDEMSHQFHDMQRQNQALWQEVTVLRQRHEQQRVMIGRIMHFLTRLVRNQPAMTGSGRPGAKRPKHLALEGGMSLPGIEELPIISDTDLELQTPTAPTSTTTVPTSSVPYVTMPSPSSSAGALGMDKMQGVSDLIEPELTHFDTSLNSSRQRLQDGGLDDHMLQSLWAAANHPTSVGANVPATSSWETNPNQIHYEALSDLPDIEQLGTPPEDDTFGANDPDPLLDLLSPNGSGLDLSRIPTSSQASV</sequence>
<evidence type="ECO:0000313" key="9">
    <source>
        <dbReference type="EMBL" id="EDQ86384.1"/>
    </source>
</evidence>
<keyword evidence="5" id="KW-0539">Nucleus</keyword>
<dbReference type="GO" id="GO:0043565">
    <property type="term" value="F:sequence-specific DNA binding"/>
    <property type="evidence" value="ECO:0007669"/>
    <property type="project" value="InterPro"/>
</dbReference>